<dbReference type="EnsemblFungi" id="EJT76989">
    <property type="protein sequence ID" value="EJT76989"/>
    <property type="gene ID" value="GGTG_06903"/>
</dbReference>
<gene>
    <name evidence="3" type="primary">20347361</name>
    <name evidence="2" type="ORF">GGTG_06903</name>
</gene>
<dbReference type="HOGENOM" id="CLU_2867769_0_0_1"/>
<reference evidence="2" key="3">
    <citation type="submission" date="2010-09" db="EMBL/GenBank/DDBJ databases">
        <title>Annotation of Gaeumannomyces graminis var. tritici R3-111a-1.</title>
        <authorList>
            <consortium name="The Broad Institute Genome Sequencing Platform"/>
            <person name="Ma L.-J."/>
            <person name="Dead R."/>
            <person name="Young S.K."/>
            <person name="Zeng Q."/>
            <person name="Gargeya S."/>
            <person name="Fitzgerald M."/>
            <person name="Haas B."/>
            <person name="Abouelleil A."/>
            <person name="Alvarado L."/>
            <person name="Arachchi H.M."/>
            <person name="Berlin A."/>
            <person name="Brown A."/>
            <person name="Chapman S.B."/>
            <person name="Chen Z."/>
            <person name="Dunbar C."/>
            <person name="Freedman E."/>
            <person name="Gearin G."/>
            <person name="Gellesch M."/>
            <person name="Goldberg J."/>
            <person name="Griggs A."/>
            <person name="Gujja S."/>
            <person name="Heiman D."/>
            <person name="Howarth C."/>
            <person name="Larson L."/>
            <person name="Lui A."/>
            <person name="MacDonald P.J.P."/>
            <person name="Mehta T."/>
            <person name="Montmayeur A."/>
            <person name="Murphy C."/>
            <person name="Neiman D."/>
            <person name="Pearson M."/>
            <person name="Priest M."/>
            <person name="Roberts A."/>
            <person name="Saif S."/>
            <person name="Shea T."/>
            <person name="Shenoy N."/>
            <person name="Sisk P."/>
            <person name="Stolte C."/>
            <person name="Sykes S."/>
            <person name="Yandava C."/>
            <person name="Wortman J."/>
            <person name="Nusbaum C."/>
            <person name="Birren B."/>
        </authorList>
    </citation>
    <scope>NUCLEOTIDE SEQUENCE</scope>
    <source>
        <strain evidence="2">R3-111a-1</strain>
    </source>
</reference>
<evidence type="ECO:0000313" key="4">
    <source>
        <dbReference type="Proteomes" id="UP000006039"/>
    </source>
</evidence>
<reference evidence="3" key="4">
    <citation type="journal article" date="2015" name="G3 (Bethesda)">
        <title>Genome sequences of three phytopathogenic species of the Magnaporthaceae family of fungi.</title>
        <authorList>
            <person name="Okagaki L.H."/>
            <person name="Nunes C.C."/>
            <person name="Sailsbery J."/>
            <person name="Clay B."/>
            <person name="Brown D."/>
            <person name="John T."/>
            <person name="Oh Y."/>
            <person name="Young N."/>
            <person name="Fitzgerald M."/>
            <person name="Haas B.J."/>
            <person name="Zeng Q."/>
            <person name="Young S."/>
            <person name="Adiconis X."/>
            <person name="Fan L."/>
            <person name="Levin J.Z."/>
            <person name="Mitchell T.K."/>
            <person name="Okubara P.A."/>
            <person name="Farman M.L."/>
            <person name="Kohn L.M."/>
            <person name="Birren B."/>
            <person name="Ma L.-J."/>
            <person name="Dean R.A."/>
        </authorList>
    </citation>
    <scope>NUCLEOTIDE SEQUENCE</scope>
    <source>
        <strain evidence="3">R3-111a-1</strain>
    </source>
</reference>
<evidence type="ECO:0000313" key="2">
    <source>
        <dbReference type="EMBL" id="EJT76989.1"/>
    </source>
</evidence>
<dbReference type="VEuPathDB" id="FungiDB:GGTG_06903"/>
<dbReference type="EMBL" id="GL385397">
    <property type="protein sequence ID" value="EJT76989.1"/>
    <property type="molecule type" value="Genomic_DNA"/>
</dbReference>
<evidence type="ECO:0000256" key="1">
    <source>
        <dbReference type="SAM" id="MobiDB-lite"/>
    </source>
</evidence>
<reference evidence="3" key="5">
    <citation type="submission" date="2018-04" db="UniProtKB">
        <authorList>
            <consortium name="EnsemblFungi"/>
        </authorList>
    </citation>
    <scope>IDENTIFICATION</scope>
    <source>
        <strain evidence="3">R3-111a-1</strain>
    </source>
</reference>
<feature type="region of interest" description="Disordered" evidence="1">
    <location>
        <begin position="1"/>
        <end position="23"/>
    </location>
</feature>
<organism evidence="2">
    <name type="scientific">Gaeumannomyces tritici (strain R3-111a-1)</name>
    <name type="common">Wheat and barley take-all root rot fungus</name>
    <name type="synonym">Gaeumannomyces graminis var. tritici</name>
    <dbReference type="NCBI Taxonomy" id="644352"/>
    <lineage>
        <taxon>Eukaryota</taxon>
        <taxon>Fungi</taxon>
        <taxon>Dikarya</taxon>
        <taxon>Ascomycota</taxon>
        <taxon>Pezizomycotina</taxon>
        <taxon>Sordariomycetes</taxon>
        <taxon>Sordariomycetidae</taxon>
        <taxon>Magnaporthales</taxon>
        <taxon>Magnaporthaceae</taxon>
        <taxon>Gaeumannomyces</taxon>
    </lineage>
</organism>
<dbReference type="RefSeq" id="XP_009222989.1">
    <property type="nucleotide sequence ID" value="XM_009224725.1"/>
</dbReference>
<dbReference type="AlphaFoldDB" id="J3P056"/>
<reference evidence="4" key="1">
    <citation type="submission" date="2010-07" db="EMBL/GenBank/DDBJ databases">
        <title>The genome sequence of Gaeumannomyces graminis var. tritici strain R3-111a-1.</title>
        <authorList>
            <consortium name="The Broad Institute Genome Sequencing Platform"/>
            <person name="Ma L.-J."/>
            <person name="Dead R."/>
            <person name="Young S."/>
            <person name="Zeng Q."/>
            <person name="Koehrsen M."/>
            <person name="Alvarado L."/>
            <person name="Berlin A."/>
            <person name="Chapman S.B."/>
            <person name="Chen Z."/>
            <person name="Freedman E."/>
            <person name="Gellesch M."/>
            <person name="Goldberg J."/>
            <person name="Griggs A."/>
            <person name="Gujja S."/>
            <person name="Heilman E.R."/>
            <person name="Heiman D."/>
            <person name="Hepburn T."/>
            <person name="Howarth C."/>
            <person name="Jen D."/>
            <person name="Larson L."/>
            <person name="Mehta T."/>
            <person name="Neiman D."/>
            <person name="Pearson M."/>
            <person name="Roberts A."/>
            <person name="Saif S."/>
            <person name="Shea T."/>
            <person name="Shenoy N."/>
            <person name="Sisk P."/>
            <person name="Stolte C."/>
            <person name="Sykes S."/>
            <person name="Walk T."/>
            <person name="White J."/>
            <person name="Yandava C."/>
            <person name="Haas B."/>
            <person name="Nusbaum C."/>
            <person name="Birren B."/>
        </authorList>
    </citation>
    <scope>NUCLEOTIDE SEQUENCE [LARGE SCALE GENOMIC DNA]</scope>
    <source>
        <strain evidence="4">R3-111a-1</strain>
    </source>
</reference>
<keyword evidence="4" id="KW-1185">Reference proteome</keyword>
<proteinExistence type="predicted"/>
<reference evidence="2" key="2">
    <citation type="submission" date="2010-07" db="EMBL/GenBank/DDBJ databases">
        <authorList>
            <consortium name="The Broad Institute Genome Sequencing Platform"/>
            <consortium name="Broad Institute Genome Sequencing Center for Infectious Disease"/>
            <person name="Ma L.-J."/>
            <person name="Dead R."/>
            <person name="Young S."/>
            <person name="Zeng Q."/>
            <person name="Koehrsen M."/>
            <person name="Alvarado L."/>
            <person name="Berlin A."/>
            <person name="Chapman S.B."/>
            <person name="Chen Z."/>
            <person name="Freedman E."/>
            <person name="Gellesch M."/>
            <person name="Goldberg J."/>
            <person name="Griggs A."/>
            <person name="Gujja S."/>
            <person name="Heilman E.R."/>
            <person name="Heiman D."/>
            <person name="Hepburn T."/>
            <person name="Howarth C."/>
            <person name="Jen D."/>
            <person name="Larson L."/>
            <person name="Mehta T."/>
            <person name="Neiman D."/>
            <person name="Pearson M."/>
            <person name="Roberts A."/>
            <person name="Saif S."/>
            <person name="Shea T."/>
            <person name="Shenoy N."/>
            <person name="Sisk P."/>
            <person name="Stolte C."/>
            <person name="Sykes S."/>
            <person name="Walk T."/>
            <person name="White J."/>
            <person name="Yandava C."/>
            <person name="Haas B."/>
            <person name="Nusbaum C."/>
            <person name="Birren B."/>
        </authorList>
    </citation>
    <scope>NUCLEOTIDE SEQUENCE</scope>
    <source>
        <strain evidence="2">R3-111a-1</strain>
    </source>
</reference>
<protein>
    <submittedName>
        <fullName evidence="2 3">Uncharacterized protein</fullName>
    </submittedName>
</protein>
<sequence length="64" mass="6974">MISLEESSEKLTASPIRTTTASPGLPYLRPAPCWKSVAGLERSWGRAWSMSKRGPRAGRDVQGT</sequence>
<name>J3P056_GAET3</name>
<dbReference type="Proteomes" id="UP000006039">
    <property type="component" value="Unassembled WGS sequence"/>
</dbReference>
<evidence type="ECO:0000313" key="3">
    <source>
        <dbReference type="EnsemblFungi" id="EJT76989"/>
    </source>
</evidence>
<dbReference type="GeneID" id="20347361"/>
<accession>J3P056</accession>